<dbReference type="Pfam" id="PF06197">
    <property type="entry name" value="DUF998"/>
    <property type="match status" value="1"/>
</dbReference>
<dbReference type="EMBL" id="RAHG01000006">
    <property type="protein sequence ID" value="RJT12191.1"/>
    <property type="molecule type" value="Genomic_DNA"/>
</dbReference>
<dbReference type="Proteomes" id="UP000284119">
    <property type="component" value="Unassembled WGS sequence"/>
</dbReference>
<keyword evidence="3" id="KW-1185">Reference proteome</keyword>
<feature type="transmembrane region" description="Helical" evidence="1">
    <location>
        <begin position="162"/>
        <end position="185"/>
    </location>
</feature>
<keyword evidence="1" id="KW-1133">Transmembrane helix</keyword>
<feature type="transmembrane region" description="Helical" evidence="1">
    <location>
        <begin position="132"/>
        <end position="150"/>
    </location>
</feature>
<proteinExistence type="predicted"/>
<dbReference type="RefSeq" id="WP_112168035.1">
    <property type="nucleotide sequence ID" value="NZ_JYDE01000023.1"/>
</dbReference>
<evidence type="ECO:0000313" key="2">
    <source>
        <dbReference type="EMBL" id="RJT12191.1"/>
    </source>
</evidence>
<evidence type="ECO:0000313" key="3">
    <source>
        <dbReference type="Proteomes" id="UP000284119"/>
    </source>
</evidence>
<evidence type="ECO:0000256" key="1">
    <source>
        <dbReference type="SAM" id="Phobius"/>
    </source>
</evidence>
<gene>
    <name evidence="2" type="ORF">D5396_13660</name>
</gene>
<keyword evidence="1" id="KW-0812">Transmembrane</keyword>
<feature type="transmembrane region" description="Helical" evidence="1">
    <location>
        <begin position="68"/>
        <end position="88"/>
    </location>
</feature>
<feature type="transmembrane region" description="Helical" evidence="1">
    <location>
        <begin position="191"/>
        <end position="209"/>
    </location>
</feature>
<comment type="caution">
    <text evidence="2">The sequence shown here is derived from an EMBL/GenBank/DDBJ whole genome shotgun (WGS) entry which is preliminary data.</text>
</comment>
<name>A0ABX9NZF5_9GAMM</name>
<sequence>MRTLSGWQKGGALCFTLGGVQYLLAEKISALAWHTPDYSYRQNYISDLGIASCGMTADGRDICSPLHILMNSGFAMEGILFFIACWLLRPVFHESGRSLFLLSGLLHAVGGVMIALFHSGGGTGGVTLHQTGAVMAIAGGNLCLLSAAWMKRNSAGWREFSWLSLMLGVVGLVSMFTISLDVLPVGIIERMSVYTITGWQIVAGIWLFLKIQK</sequence>
<keyword evidence="1" id="KW-0472">Membrane</keyword>
<feature type="transmembrane region" description="Helical" evidence="1">
    <location>
        <begin position="100"/>
        <end position="120"/>
    </location>
</feature>
<dbReference type="InterPro" id="IPR009339">
    <property type="entry name" value="DUF998"/>
</dbReference>
<accession>A0ABX9NZF5</accession>
<organism evidence="2 3">
    <name type="scientific">Rahnella inusitata</name>
    <dbReference type="NCBI Taxonomy" id="58169"/>
    <lineage>
        <taxon>Bacteria</taxon>
        <taxon>Pseudomonadati</taxon>
        <taxon>Pseudomonadota</taxon>
        <taxon>Gammaproteobacteria</taxon>
        <taxon>Enterobacterales</taxon>
        <taxon>Yersiniaceae</taxon>
        <taxon>Rahnella</taxon>
    </lineage>
</organism>
<protein>
    <submittedName>
        <fullName evidence="2">DUF998 domain-containing protein</fullName>
    </submittedName>
</protein>
<reference evidence="2 3" key="1">
    <citation type="submission" date="2018-09" db="EMBL/GenBank/DDBJ databases">
        <authorList>
            <person name="Le Fleche-Mateos A."/>
        </authorList>
    </citation>
    <scope>NUCLEOTIDE SEQUENCE [LARGE SCALE GENOMIC DNA]</scope>
    <source>
        <strain evidence="2 3">DSM 30078</strain>
    </source>
</reference>